<reference evidence="2" key="1">
    <citation type="submission" date="2021-03" db="EMBL/GenBank/DDBJ databases">
        <title>Evolutionary innovations through gain and loss of genes in the ectomycorrhizal Boletales.</title>
        <authorList>
            <person name="Wu G."/>
            <person name="Miyauchi S."/>
            <person name="Morin E."/>
            <person name="Yang Z.-L."/>
            <person name="Xu J."/>
            <person name="Martin F.M."/>
        </authorList>
    </citation>
    <scope>NUCLEOTIDE SEQUENCE</scope>
    <source>
        <strain evidence="2">BR01</strain>
    </source>
</reference>
<feature type="domain" description="DUF6570" evidence="1">
    <location>
        <begin position="262"/>
        <end position="405"/>
    </location>
</feature>
<evidence type="ECO:0000313" key="2">
    <source>
        <dbReference type="EMBL" id="KAG6371254.1"/>
    </source>
</evidence>
<dbReference type="OrthoDB" id="2691934at2759"/>
<accession>A0A8I2YFY1</accession>
<dbReference type="EMBL" id="JAGFBS010000037">
    <property type="protein sequence ID" value="KAG6371254.1"/>
    <property type="molecule type" value="Genomic_DNA"/>
</dbReference>
<organism evidence="2 3">
    <name type="scientific">Boletus reticuloceps</name>
    <dbReference type="NCBI Taxonomy" id="495285"/>
    <lineage>
        <taxon>Eukaryota</taxon>
        <taxon>Fungi</taxon>
        <taxon>Dikarya</taxon>
        <taxon>Basidiomycota</taxon>
        <taxon>Agaricomycotina</taxon>
        <taxon>Agaricomycetes</taxon>
        <taxon>Agaricomycetidae</taxon>
        <taxon>Boletales</taxon>
        <taxon>Boletineae</taxon>
        <taxon>Boletaceae</taxon>
        <taxon>Boletoideae</taxon>
        <taxon>Boletus</taxon>
    </lineage>
</organism>
<evidence type="ECO:0000313" key="3">
    <source>
        <dbReference type="Proteomes" id="UP000683000"/>
    </source>
</evidence>
<comment type="caution">
    <text evidence="2">The sequence shown here is derived from an EMBL/GenBank/DDBJ whole genome shotgun (WGS) entry which is preliminary data.</text>
</comment>
<dbReference type="AlphaFoldDB" id="A0A8I2YFY1"/>
<dbReference type="InterPro" id="IPR046700">
    <property type="entry name" value="DUF6570"/>
</dbReference>
<gene>
    <name evidence="2" type="ORF">JVT61DRAFT_9719</name>
</gene>
<dbReference type="Pfam" id="PF20209">
    <property type="entry name" value="DUF6570"/>
    <property type="match status" value="1"/>
</dbReference>
<sequence length="490" mass="54103">MLEDYKSRCASVQLLDVNVCVTVNNVEGLTCGGLLSVGFAHGVTLQGNRDIMRDALISHLSSGECAVHARKNLPACASIMQTYIVGHVNPDRFVLRMCMLEAMSSGRIKSLPLKHLLRVMKVPFEGDMALPKLQKTLGRDWPVLLSDQQKTDVVKKFRQVTSSEALKMIVYSSCNARCSVSDGIEVPLGDIDTNLLKRPDRRIVEGKIVYPQWIDPQCVGPEVHVPYEALSDLLVAPEGVVVFDGQPSALMLCGACKSSLVKGRTPDLALANNMYLGDVPPELSGLSVVEEAMIARCRAKSWIVHLQEKDSAVGHVPNAQREMHGHIIVYPQEPEHAINILPPSIEEVVTPICVIFVGSSMPTKEWLCKHARPLVVRKERVFAALRWLHAHNPYYKDISINKTVLDGLEAEDVLPFHVEVLPCSQTRDVLTSRYDSMAQDGLLQADMDHAHSSDPFTTRDVFDTVVVTNVDPSAPSHVLCISKPTFFLGH</sequence>
<protein>
    <recommendedName>
        <fullName evidence="1">DUF6570 domain-containing protein</fullName>
    </recommendedName>
</protein>
<evidence type="ECO:0000259" key="1">
    <source>
        <dbReference type="Pfam" id="PF20209"/>
    </source>
</evidence>
<name>A0A8I2YFY1_9AGAM</name>
<dbReference type="Proteomes" id="UP000683000">
    <property type="component" value="Unassembled WGS sequence"/>
</dbReference>
<proteinExistence type="predicted"/>
<keyword evidence="3" id="KW-1185">Reference proteome</keyword>